<reference evidence="3" key="2">
    <citation type="submission" date="2022-01" db="EMBL/GenBank/DDBJ databases">
        <authorList>
            <person name="Zivanovic Y."/>
            <person name="Moreira D."/>
            <person name="Lopez-Garcia P."/>
        </authorList>
    </citation>
    <scope>NUCLEOTIDE SEQUENCE</scope>
    <source>
        <strain evidence="3">G9</strain>
    </source>
</reference>
<sequence>MGRLYGSVGRRDFLKFTGLMGAIAAMPWNTRPAWADTADMDMDEDRSLSPDEALNRLMAGNERFMHHTPKYPHQSAKRLHDVAQGQHPFATVLSCADSRVPVELLFDVGVGDLFDIRVAGNVITPEVLGSIEYAAALLGTSLVMVLGHERCGAVTAAVQDKPLPGNINAFVNSIKPALGSKHDQSAQFIETAVVSNVCYQIDQMKQQSPILADLEANGKLKIVGGRYDLDEGDVTLVA</sequence>
<dbReference type="Gene3D" id="3.40.1050.10">
    <property type="entry name" value="Carbonic anhydrase"/>
    <property type="match status" value="1"/>
</dbReference>
<accession>A0ABT6EU62</accession>
<dbReference type="CDD" id="cd03378">
    <property type="entry name" value="beta_CA_cladeC"/>
    <property type="match status" value="1"/>
</dbReference>
<protein>
    <submittedName>
        <fullName evidence="3">Carbonic anhydrase</fullName>
    </submittedName>
</protein>
<proteinExistence type="inferred from homology"/>
<evidence type="ECO:0000256" key="2">
    <source>
        <dbReference type="ARBA" id="ARBA00023136"/>
    </source>
</evidence>
<organism evidence="3 4">
    <name type="scientific">Candidatus Synechococcus calcipolaris G9</name>
    <dbReference type="NCBI Taxonomy" id="1497997"/>
    <lineage>
        <taxon>Bacteria</taxon>
        <taxon>Bacillati</taxon>
        <taxon>Cyanobacteriota</taxon>
        <taxon>Cyanophyceae</taxon>
        <taxon>Synechococcales</taxon>
        <taxon>Synechococcaceae</taxon>
        <taxon>Synechococcus</taxon>
    </lineage>
</organism>
<dbReference type="PROSITE" id="PS51318">
    <property type="entry name" value="TAT"/>
    <property type="match status" value="1"/>
</dbReference>
<evidence type="ECO:0000313" key="4">
    <source>
        <dbReference type="Proteomes" id="UP001154265"/>
    </source>
</evidence>
<dbReference type="SMART" id="SM00947">
    <property type="entry name" value="Pro_CA"/>
    <property type="match status" value="1"/>
</dbReference>
<keyword evidence="2" id="KW-0472">Membrane</keyword>
<gene>
    <name evidence="3" type="ORF">L3556_00570</name>
</gene>
<dbReference type="Pfam" id="PF00484">
    <property type="entry name" value="Pro_CA"/>
    <property type="match status" value="1"/>
</dbReference>
<dbReference type="InterPro" id="IPR036874">
    <property type="entry name" value="Carbonic_anhydrase_sf"/>
</dbReference>
<evidence type="ECO:0000313" key="3">
    <source>
        <dbReference type="EMBL" id="MDG2989431.1"/>
    </source>
</evidence>
<dbReference type="RefSeq" id="WP_277865355.1">
    <property type="nucleotide sequence ID" value="NZ_JAKKUT010000001.1"/>
</dbReference>
<dbReference type="PANTHER" id="PTHR11002:SF79">
    <property type="entry name" value="CARBONIC ANHYDRASE 2"/>
    <property type="match status" value="1"/>
</dbReference>
<dbReference type="Proteomes" id="UP001154265">
    <property type="component" value="Unassembled WGS sequence"/>
</dbReference>
<dbReference type="InterPro" id="IPR001765">
    <property type="entry name" value="Carbonic_anhydrase"/>
</dbReference>
<comment type="caution">
    <text evidence="3">The sequence shown here is derived from an EMBL/GenBank/DDBJ whole genome shotgun (WGS) entry which is preliminary data.</text>
</comment>
<name>A0ABT6EU62_9SYNE</name>
<dbReference type="SUPFAM" id="SSF53056">
    <property type="entry name" value="beta-carbonic anhydrase, cab"/>
    <property type="match status" value="1"/>
</dbReference>
<dbReference type="EMBL" id="JAKKUT010000001">
    <property type="protein sequence ID" value="MDG2989431.1"/>
    <property type="molecule type" value="Genomic_DNA"/>
</dbReference>
<keyword evidence="4" id="KW-1185">Reference proteome</keyword>
<comment type="similarity">
    <text evidence="1">Belongs to the beta-class carbonic anhydrase family.</text>
</comment>
<reference evidence="3" key="1">
    <citation type="journal article" date="2022" name="Genome Biol. Evol.">
        <title>A New Gene Family Diagnostic for Intracellular Biomineralization of Amorphous Ca Carbonates by Cyanobacteria.</title>
        <authorList>
            <person name="Benzerara K."/>
            <person name="Duprat E."/>
            <person name="Bitard-Feildel T."/>
            <person name="Caumes G."/>
            <person name="Cassier-Chauvat C."/>
            <person name="Chauvat F."/>
            <person name="Dezi M."/>
            <person name="Diop S.I."/>
            <person name="Gaschignard G."/>
            <person name="Gorgen S."/>
            <person name="Gugger M."/>
            <person name="Lopez-Garcia P."/>
            <person name="Millet M."/>
            <person name="Skouri-Panet F."/>
            <person name="Moreira D."/>
            <person name="Callebaut I."/>
        </authorList>
    </citation>
    <scope>NUCLEOTIDE SEQUENCE</scope>
    <source>
        <strain evidence="3">G9</strain>
    </source>
</reference>
<evidence type="ECO:0000256" key="1">
    <source>
        <dbReference type="ARBA" id="ARBA00006217"/>
    </source>
</evidence>
<dbReference type="InterPro" id="IPR006311">
    <property type="entry name" value="TAT_signal"/>
</dbReference>
<dbReference type="PANTHER" id="PTHR11002">
    <property type="entry name" value="CARBONIC ANHYDRASE"/>
    <property type="match status" value="1"/>
</dbReference>